<evidence type="ECO:0000313" key="1">
    <source>
        <dbReference type="EMBL" id="SQH74139.1"/>
    </source>
</evidence>
<reference evidence="2" key="1">
    <citation type="submission" date="2018-06" db="EMBL/GenBank/DDBJ databases">
        <authorList>
            <person name="Cea G.-C."/>
            <person name="William W."/>
        </authorList>
    </citation>
    <scope>NUCLEOTIDE SEQUENCE [LARGE SCALE GENOMIC DNA]</scope>
    <source>
        <strain evidence="2">DB21MT-2</strain>
    </source>
</reference>
<proteinExistence type="predicted"/>
<protein>
    <submittedName>
        <fullName evidence="1">Uncharacterized protein</fullName>
    </submittedName>
</protein>
<dbReference type="Proteomes" id="UP000250123">
    <property type="component" value="Chromosome SHEWBE"/>
</dbReference>
<dbReference type="AlphaFoldDB" id="A0A330LV65"/>
<dbReference type="KEGG" id="sbk:SHEWBE_0138"/>
<name>A0A330LV65_9GAMM</name>
<sequence>MADPFNPSDTTNSTNSSHQIIIENPQQQEIKVSRATQALARETVETLTLTKESLIRDMSSQVIPTDQIPCYFAKLNEVHGQIQQLADTLNKNVSDELSEHDIKHLAKKAKEIGQERAGKLFDMKQPEVSKILSGK</sequence>
<dbReference type="RefSeq" id="WP_112350867.1">
    <property type="nucleotide sequence ID" value="NZ_LS483452.1"/>
</dbReference>
<organism evidence="1 2">
    <name type="scientific">Shewanella benthica</name>
    <dbReference type="NCBI Taxonomy" id="43661"/>
    <lineage>
        <taxon>Bacteria</taxon>
        <taxon>Pseudomonadati</taxon>
        <taxon>Pseudomonadota</taxon>
        <taxon>Gammaproteobacteria</taxon>
        <taxon>Alteromonadales</taxon>
        <taxon>Shewanellaceae</taxon>
        <taxon>Shewanella</taxon>
    </lineage>
</organism>
<gene>
    <name evidence="1" type="ORF">SHEWBE_0138</name>
</gene>
<dbReference type="EMBL" id="LS483452">
    <property type="protein sequence ID" value="SQH74139.1"/>
    <property type="molecule type" value="Genomic_DNA"/>
</dbReference>
<evidence type="ECO:0000313" key="2">
    <source>
        <dbReference type="Proteomes" id="UP000250123"/>
    </source>
</evidence>
<accession>A0A330LV65</accession>